<dbReference type="EMBL" id="GEDC01016546">
    <property type="protein sequence ID" value="JAS20752.1"/>
    <property type="molecule type" value="Transcribed_RNA"/>
</dbReference>
<dbReference type="Pfam" id="PF09820">
    <property type="entry name" value="AAA-ATPase_like"/>
    <property type="match status" value="1"/>
</dbReference>
<reference evidence="2" key="1">
    <citation type="submission" date="2015-12" db="EMBL/GenBank/DDBJ databases">
        <title>De novo transcriptome assembly of four potential Pierce s Disease insect vectors from Arizona vineyards.</title>
        <authorList>
            <person name="Tassone E.E."/>
        </authorList>
    </citation>
    <scope>NUCLEOTIDE SEQUENCE</scope>
</reference>
<dbReference type="InterPro" id="IPR018631">
    <property type="entry name" value="AAA-ATPase-like_dom"/>
</dbReference>
<gene>
    <name evidence="2" type="ORF">g.308</name>
</gene>
<feature type="domain" description="AAA-ATPase-like" evidence="1">
    <location>
        <begin position="5"/>
        <end position="193"/>
    </location>
</feature>
<proteinExistence type="predicted"/>
<dbReference type="PANTHER" id="PTHR34825:SF1">
    <property type="entry name" value="AAA-ATPASE-LIKE DOMAIN-CONTAINING PROTEIN"/>
    <property type="match status" value="1"/>
</dbReference>
<evidence type="ECO:0000259" key="1">
    <source>
        <dbReference type="Pfam" id="PF09820"/>
    </source>
</evidence>
<dbReference type="AlphaFoldDB" id="A0A1B6D4W8"/>
<evidence type="ECO:0000313" key="2">
    <source>
        <dbReference type="EMBL" id="JAS20752.1"/>
    </source>
</evidence>
<protein>
    <recommendedName>
        <fullName evidence="1">AAA-ATPase-like domain-containing protein</fullName>
    </recommendedName>
</protein>
<organism evidence="2">
    <name type="scientific">Clastoptera arizonana</name>
    <name type="common">Arizona spittle bug</name>
    <dbReference type="NCBI Taxonomy" id="38151"/>
    <lineage>
        <taxon>Eukaryota</taxon>
        <taxon>Metazoa</taxon>
        <taxon>Ecdysozoa</taxon>
        <taxon>Arthropoda</taxon>
        <taxon>Hexapoda</taxon>
        <taxon>Insecta</taxon>
        <taxon>Pterygota</taxon>
        <taxon>Neoptera</taxon>
        <taxon>Paraneoptera</taxon>
        <taxon>Hemiptera</taxon>
        <taxon>Auchenorrhyncha</taxon>
        <taxon>Cercopoidea</taxon>
        <taxon>Clastopteridae</taxon>
        <taxon>Clastoptera</taxon>
    </lineage>
</organism>
<accession>A0A1B6D4W8</accession>
<sequence>ILITAPQGFGKTTNLDMIRRFCELQVRSDGSVVPIEQTENYRVFTAKYMKGDTEKHLDVFKDRRFFDNHFGKYSVIYLDFKSLKGTSYDHFLRSFRRVVATEFRRHKYLLTSKKLNDGDRASLNDYFEKIVKGQATKDDILNGVKFLTEVLCNIFGSKVIVLVDEYDAAVQDALFRSAIDLEQIIDVYHDLIFYLFKFNYYVERALVNSCIRQSGADLIGENDFEFLFFTRKHNFKSFYGFTKDEVLGLASKFKISNEMKNIESWYGGYYEYISKLDMFHVDSVVKYLKFKIFRSYWPKLKTMESFRNIFSDIDFRSEVFGIVENGSYIMEEDVADRIKIMDLHKTLNGFLHLGKDLSKISLHKEFLLFNFMLDLGYYTSKPFRKKVNGRAAVTLEVPNKQMEREIQVLAKKYLK</sequence>
<dbReference type="PANTHER" id="PTHR34825">
    <property type="entry name" value="CONSERVED PROTEIN, WITH A WEAK D-GALACTARATE DEHYDRATASE/ALTRONATE HYDROLASE DOMAIN"/>
    <property type="match status" value="1"/>
</dbReference>
<name>A0A1B6D4W8_9HEMI</name>
<feature type="non-terminal residue" evidence="2">
    <location>
        <position position="1"/>
    </location>
</feature>